<dbReference type="RefSeq" id="WP_106087205.1">
    <property type="nucleotide sequence ID" value="NZ_PVNL01000002.1"/>
</dbReference>
<proteinExistence type="predicted"/>
<evidence type="ECO:0000313" key="3">
    <source>
        <dbReference type="Proteomes" id="UP000238823"/>
    </source>
</evidence>
<dbReference type="OrthoDB" id="5289878at2"/>
<comment type="caution">
    <text evidence="2">The sequence shown here is derived from an EMBL/GenBank/DDBJ whole genome shotgun (WGS) entry which is preliminary data.</text>
</comment>
<sequence>MDSFGLLLALLGAPGVDAEPPPRPESTQDERSAWDAAGWGSAPTQPAELVEPAAQPHAEGPKLESEGPEPSEAAPQSEPNSAWDAAGWGGEPPAEDPIEGPIEPDAGSDWSQWNDSTAGSSSADAVSSEEDEDKLKAGDILAGSVRLTGSYLHFDDNPDVFPNGDDAMLVTVARLLLEADVGEHVHFSFNGFGELSRVPGGASLGGSFASAGSTRSSYRTRYLTWQYWDDGAVGGQLGVDRASMRLKFDPVNIEVGRFPVTYTVASMFTTNDFFAPFSATAVNRIYKPGVDAIRVSTGFGSTGSVDVVGVLGYDPDSDEPSWGRSAVFTRAAVVGGGFEWAALGGKVAQRWIAGGSIQGGAGPIDLRGEFHIGIADEHGDGHDSTDRPIYGRFSAGPSVTFGWQNASIVTEYHFASDGAAKPANYIDRALASYSDDLPYLGQHYVGLAASAEIIPILRASVTGIVSATDGSGLAGVSLIYNVADESDLILGVFVPWGAGVRGVDPMSGSLSLGSEFGLSPISAYLEARVFF</sequence>
<evidence type="ECO:0000313" key="2">
    <source>
        <dbReference type="EMBL" id="PRQ10144.1"/>
    </source>
</evidence>
<reference evidence="2 3" key="1">
    <citation type="submission" date="2018-03" db="EMBL/GenBank/DDBJ databases">
        <title>Draft Genome Sequences of the Obligatory Marine Myxobacteria Enhygromyxa salina SWB007.</title>
        <authorList>
            <person name="Poehlein A."/>
            <person name="Moghaddam J.A."/>
            <person name="Harms H."/>
            <person name="Alanjari M."/>
            <person name="Koenig G.M."/>
            <person name="Daniel R."/>
            <person name="Schaeberle T.F."/>
        </authorList>
    </citation>
    <scope>NUCLEOTIDE SEQUENCE [LARGE SCALE GENOMIC DNA]</scope>
    <source>
        <strain evidence="2 3">SWB007</strain>
    </source>
</reference>
<protein>
    <recommendedName>
        <fullName evidence="4">Porin</fullName>
    </recommendedName>
</protein>
<accession>A0A2S9YYJ2</accession>
<dbReference type="Proteomes" id="UP000238823">
    <property type="component" value="Unassembled WGS sequence"/>
</dbReference>
<organism evidence="2 3">
    <name type="scientific">Enhygromyxa salina</name>
    <dbReference type="NCBI Taxonomy" id="215803"/>
    <lineage>
        <taxon>Bacteria</taxon>
        <taxon>Pseudomonadati</taxon>
        <taxon>Myxococcota</taxon>
        <taxon>Polyangia</taxon>
        <taxon>Nannocystales</taxon>
        <taxon>Nannocystaceae</taxon>
        <taxon>Enhygromyxa</taxon>
    </lineage>
</organism>
<name>A0A2S9YYJ2_9BACT</name>
<feature type="region of interest" description="Disordered" evidence="1">
    <location>
        <begin position="12"/>
        <end position="134"/>
    </location>
</feature>
<feature type="compositionally biased region" description="Low complexity" evidence="1">
    <location>
        <begin position="68"/>
        <end position="82"/>
    </location>
</feature>
<evidence type="ECO:0000256" key="1">
    <source>
        <dbReference type="SAM" id="MobiDB-lite"/>
    </source>
</evidence>
<evidence type="ECO:0008006" key="4">
    <source>
        <dbReference type="Google" id="ProtNLM"/>
    </source>
</evidence>
<feature type="compositionally biased region" description="Low complexity" evidence="1">
    <location>
        <begin position="115"/>
        <end position="126"/>
    </location>
</feature>
<gene>
    <name evidence="2" type="ORF">ENSA7_00930</name>
</gene>
<feature type="compositionally biased region" description="Basic and acidic residues" evidence="1">
    <location>
        <begin position="20"/>
        <end position="33"/>
    </location>
</feature>
<dbReference type="EMBL" id="PVNL01000002">
    <property type="protein sequence ID" value="PRQ10144.1"/>
    <property type="molecule type" value="Genomic_DNA"/>
</dbReference>
<dbReference type="AlphaFoldDB" id="A0A2S9YYJ2"/>